<keyword evidence="3" id="KW-1185">Reference proteome</keyword>
<proteinExistence type="predicted"/>
<dbReference type="InterPro" id="IPR001584">
    <property type="entry name" value="Integrase_cat-core"/>
</dbReference>
<dbReference type="InterPro" id="IPR050900">
    <property type="entry name" value="Transposase_IS3/IS150/IS904"/>
</dbReference>
<reference evidence="3" key="1">
    <citation type="journal article" date="2019" name="Int. J. Syst. Evol. Microbiol.">
        <title>The Global Catalogue of Microorganisms (GCM) 10K type strain sequencing project: providing services to taxonomists for standard genome sequencing and annotation.</title>
        <authorList>
            <consortium name="The Broad Institute Genomics Platform"/>
            <consortium name="The Broad Institute Genome Sequencing Center for Infectious Disease"/>
            <person name="Wu L."/>
            <person name="Ma J."/>
        </authorList>
    </citation>
    <scope>NUCLEOTIDE SEQUENCE [LARGE SCALE GENOMIC DNA]</scope>
    <source>
        <strain evidence="3">CGMCC 1.15197</strain>
    </source>
</reference>
<feature type="domain" description="Integrase catalytic" evidence="1">
    <location>
        <begin position="1"/>
        <end position="119"/>
    </location>
</feature>
<sequence length="129" mass="14652">MPEELVVSALRRALLSRQPAAGLVIHSDRGGQYCGNAYRRLLTQRQLVRSMSRRGECYDNAQAESLWSRVKTEVLLGRAAFASVAEAQAELATYFDYYNHQRRHSTLGYECPHTFEQQALLSKTQLCLT</sequence>
<dbReference type="Gene3D" id="3.30.420.10">
    <property type="entry name" value="Ribonuclease H-like superfamily/Ribonuclease H"/>
    <property type="match status" value="1"/>
</dbReference>
<accession>A0ABQ1UY24</accession>
<evidence type="ECO:0000313" key="2">
    <source>
        <dbReference type="EMBL" id="GGF28073.1"/>
    </source>
</evidence>
<dbReference type="Proteomes" id="UP000632273">
    <property type="component" value="Unassembled WGS sequence"/>
</dbReference>
<dbReference type="Pfam" id="PF13683">
    <property type="entry name" value="rve_3"/>
    <property type="match status" value="1"/>
</dbReference>
<dbReference type="PANTHER" id="PTHR46889:SF4">
    <property type="entry name" value="TRANSPOSASE INSO FOR INSERTION SEQUENCE ELEMENT IS911B-RELATED"/>
    <property type="match status" value="1"/>
</dbReference>
<name>A0ABQ1UY24_9BACT</name>
<evidence type="ECO:0000313" key="3">
    <source>
        <dbReference type="Proteomes" id="UP000632273"/>
    </source>
</evidence>
<protein>
    <recommendedName>
        <fullName evidence="1">Integrase catalytic domain-containing protein</fullName>
    </recommendedName>
</protein>
<dbReference type="PANTHER" id="PTHR46889">
    <property type="entry name" value="TRANSPOSASE INSF FOR INSERTION SEQUENCE IS3B-RELATED"/>
    <property type="match status" value="1"/>
</dbReference>
<comment type="caution">
    <text evidence="2">The sequence shown here is derived from an EMBL/GenBank/DDBJ whole genome shotgun (WGS) entry which is preliminary data.</text>
</comment>
<organism evidence="2 3">
    <name type="scientific">Hymenobacter cavernae</name>
    <dbReference type="NCBI Taxonomy" id="2044852"/>
    <lineage>
        <taxon>Bacteria</taxon>
        <taxon>Pseudomonadati</taxon>
        <taxon>Bacteroidota</taxon>
        <taxon>Cytophagia</taxon>
        <taxon>Cytophagales</taxon>
        <taxon>Hymenobacteraceae</taxon>
        <taxon>Hymenobacter</taxon>
    </lineage>
</organism>
<evidence type="ECO:0000259" key="1">
    <source>
        <dbReference type="PROSITE" id="PS50994"/>
    </source>
</evidence>
<dbReference type="PROSITE" id="PS50994">
    <property type="entry name" value="INTEGRASE"/>
    <property type="match status" value="1"/>
</dbReference>
<dbReference type="EMBL" id="BMHT01000014">
    <property type="protein sequence ID" value="GGF28073.1"/>
    <property type="molecule type" value="Genomic_DNA"/>
</dbReference>
<dbReference type="InterPro" id="IPR036397">
    <property type="entry name" value="RNaseH_sf"/>
</dbReference>
<dbReference type="SUPFAM" id="SSF53098">
    <property type="entry name" value="Ribonuclease H-like"/>
    <property type="match status" value="1"/>
</dbReference>
<gene>
    <name evidence="2" type="ORF">GCM10011383_44780</name>
</gene>
<dbReference type="InterPro" id="IPR012337">
    <property type="entry name" value="RNaseH-like_sf"/>
</dbReference>